<keyword evidence="2" id="KW-1185">Reference proteome</keyword>
<gene>
    <name evidence="1" type="ORF">Nepgr_033798</name>
</gene>
<evidence type="ECO:0000313" key="2">
    <source>
        <dbReference type="Proteomes" id="UP001279734"/>
    </source>
</evidence>
<name>A0AAD3TMP5_NEPGR</name>
<organism evidence="1 2">
    <name type="scientific">Nepenthes gracilis</name>
    <name type="common">Slender pitcher plant</name>
    <dbReference type="NCBI Taxonomy" id="150966"/>
    <lineage>
        <taxon>Eukaryota</taxon>
        <taxon>Viridiplantae</taxon>
        <taxon>Streptophyta</taxon>
        <taxon>Embryophyta</taxon>
        <taxon>Tracheophyta</taxon>
        <taxon>Spermatophyta</taxon>
        <taxon>Magnoliopsida</taxon>
        <taxon>eudicotyledons</taxon>
        <taxon>Gunneridae</taxon>
        <taxon>Pentapetalae</taxon>
        <taxon>Caryophyllales</taxon>
        <taxon>Nepenthaceae</taxon>
        <taxon>Nepenthes</taxon>
    </lineage>
</organism>
<proteinExistence type="predicted"/>
<accession>A0AAD3TMP5</accession>
<evidence type="ECO:0000313" key="1">
    <source>
        <dbReference type="EMBL" id="GMH31954.1"/>
    </source>
</evidence>
<dbReference type="AlphaFoldDB" id="A0AAD3TMP5"/>
<protein>
    <submittedName>
        <fullName evidence="1">Uncharacterized protein</fullName>
    </submittedName>
</protein>
<comment type="caution">
    <text evidence="1">The sequence shown here is derived from an EMBL/GenBank/DDBJ whole genome shotgun (WGS) entry which is preliminary data.</text>
</comment>
<dbReference type="Proteomes" id="UP001279734">
    <property type="component" value="Unassembled WGS sequence"/>
</dbReference>
<dbReference type="EMBL" id="BSYO01000046">
    <property type="protein sequence ID" value="GMH31954.1"/>
    <property type="molecule type" value="Genomic_DNA"/>
</dbReference>
<reference evidence="1" key="1">
    <citation type="submission" date="2023-05" db="EMBL/GenBank/DDBJ databases">
        <title>Nepenthes gracilis genome sequencing.</title>
        <authorList>
            <person name="Fukushima K."/>
        </authorList>
    </citation>
    <scope>NUCLEOTIDE SEQUENCE</scope>
    <source>
        <strain evidence="1">SING2019-196</strain>
    </source>
</reference>
<sequence length="271" mass="28831">MQLKVAPLLNQVVMEVIVAPGVGPARDHRGPRWYQNRDPTRLLPMGFHLLPRGPFVSDVDGGRCSSIKPIPVQVVSIDAGSYVRNADSSGISALDQQECSPANDDFLARGMVSSMPAQQIDSGPIQNSYPECPAGSIGEVYANDKDLSGFVKDEPTIVATNTEHLEANDGAQYVADHAAGPNGVANSLEFGPILGFDDSTPESIKRITRKYSLAGVVDDSLIKVPSEFPDVCSSPLPGCSVEGFEDSKVEAVMPCNLECGLVHSLPMSPPQ</sequence>